<proteinExistence type="predicted"/>
<reference evidence="1 2" key="1">
    <citation type="submission" date="2016-11" db="EMBL/GenBank/DDBJ databases">
        <title>Mixed transmission modes and dynamic genome evolution in an obligate animal-bacterial symbiosis.</title>
        <authorList>
            <person name="Russell S.L."/>
            <person name="Corbett-Detig R.B."/>
            <person name="Cavanaugh C.M."/>
        </authorList>
    </citation>
    <scope>NUCLEOTIDE SEQUENCE [LARGE SCALE GENOMIC DNA]</scope>
    <source>
        <strain evidence="1">Sveles-Q1</strain>
    </source>
</reference>
<protein>
    <submittedName>
        <fullName evidence="1">Uncharacterized protein</fullName>
    </submittedName>
</protein>
<dbReference type="AlphaFoldDB" id="A0A1T2L5L3"/>
<keyword evidence="2" id="KW-1185">Reference proteome</keyword>
<accession>A0A1T2L5L3</accession>
<dbReference type="RefSeq" id="WP_078483538.1">
    <property type="nucleotide sequence ID" value="NZ_MPRL01000026.1"/>
</dbReference>
<name>A0A1T2L5L3_9GAMM</name>
<dbReference type="OrthoDB" id="8955051at2"/>
<organism evidence="1 2">
    <name type="scientific">Solemya pervernicosa gill symbiont</name>
    <dbReference type="NCBI Taxonomy" id="642797"/>
    <lineage>
        <taxon>Bacteria</taxon>
        <taxon>Pseudomonadati</taxon>
        <taxon>Pseudomonadota</taxon>
        <taxon>Gammaproteobacteria</taxon>
        <taxon>sulfur-oxidizing symbionts</taxon>
    </lineage>
</organism>
<gene>
    <name evidence="1" type="ORF">BOW53_07860</name>
</gene>
<dbReference type="Proteomes" id="UP000191110">
    <property type="component" value="Unassembled WGS sequence"/>
</dbReference>
<comment type="caution">
    <text evidence="1">The sequence shown here is derived from an EMBL/GenBank/DDBJ whole genome shotgun (WGS) entry which is preliminary data.</text>
</comment>
<evidence type="ECO:0000313" key="1">
    <source>
        <dbReference type="EMBL" id="OOZ40379.1"/>
    </source>
</evidence>
<dbReference type="InterPro" id="IPR015424">
    <property type="entry name" value="PyrdxlP-dep_Trfase"/>
</dbReference>
<dbReference type="SUPFAM" id="SSF53383">
    <property type="entry name" value="PLP-dependent transferases"/>
    <property type="match status" value="1"/>
</dbReference>
<evidence type="ECO:0000313" key="2">
    <source>
        <dbReference type="Proteomes" id="UP000191110"/>
    </source>
</evidence>
<sequence>MILSDGKASHIGGYFELELPSRRELPHANLKSYQSARAAFLALLRAGRPKKVWMPKYICNAMLQPLNVAGIEIVWYDLTEELEVGPDVKIGTDDWLLYVNYFGVCGEKVESLLKRLDAEQVILDYSQAFFSSPHKQALATIYSPRKFFGIPDGGLLYSQIPVPNLKVTDTTSFSRMDHLIQRLGGAPESGYASYQHAEATLSDCEPRGMSELSSRILASIDFSSVLVRRKANFHILHAELGCDNRLLSGMNRDEVPLCYPLISQDGDIRSRLISNQIFVATYWIDALERLGEDWANGMIRSMLPLPLDQRYRDSDMKRVLAVVLGKK</sequence>
<dbReference type="EMBL" id="MPRL01000026">
    <property type="protein sequence ID" value="OOZ40379.1"/>
    <property type="molecule type" value="Genomic_DNA"/>
</dbReference>